<name>A0ABM9SDT6_9BACT</name>
<dbReference type="Pfam" id="PF01075">
    <property type="entry name" value="Glyco_transf_9"/>
    <property type="match status" value="1"/>
</dbReference>
<evidence type="ECO:0000313" key="3">
    <source>
        <dbReference type="EMBL" id="BCS89395.1"/>
    </source>
</evidence>
<dbReference type="InterPro" id="IPR051199">
    <property type="entry name" value="LPS_LOS_Heptosyltrfase"/>
</dbReference>
<dbReference type="RefSeq" id="WP_229591368.1">
    <property type="nucleotide sequence ID" value="NZ_AP024485.1"/>
</dbReference>
<gene>
    <name evidence="3" type="ORF">PSDVSF_26370</name>
</gene>
<dbReference type="PANTHER" id="PTHR30160:SF7">
    <property type="entry name" value="ADP-HEPTOSE--LPS HEPTOSYLTRANSFERASE 2"/>
    <property type="match status" value="1"/>
</dbReference>
<keyword evidence="4" id="KW-1185">Reference proteome</keyword>
<accession>A0ABM9SDT6</accession>
<evidence type="ECO:0000256" key="1">
    <source>
        <dbReference type="ARBA" id="ARBA00022676"/>
    </source>
</evidence>
<proteinExistence type="predicted"/>
<keyword evidence="2" id="KW-0808">Transferase</keyword>
<sequence>MTLKPILLLQMQRMGDLILSYPLMLWLSRRYPGHPIFVAAEETFFKPLMKLSPAVTYFPWSGANVLKQHDYALVINLSIQKKAAQLAEEVSAEHKLGPVQSADSATFVHGDWQLYRTSLVKNNGFNRYHWADLNGLDAIPFKQIVDTRFDNPRTMHGSNKVGLFLGASDEAKRPSVEFWGTLVDELHRRDLRPVLFGGPMETGLGEAVVKQAKGPALNMCGKLGLEELGIVGQTLGLFITPDTGPMHLAAWTGLRCLNLSLGNVNPWETGPYGPGHHVLRADLDCAKGCWSCSRQRLYCHDPFKPARVAILANRILAGDGPDQLAGLDLPGLTLFQTARSDLGLYHLNRLDAVQPDEERLISRFWQTFFGHHFGLWDDTRQVAAWADLTAEAGQTAEAIRAHVPEMGRQFKHGLKNGSILEEAFWAKSPATVKPLTGYAHMLLENTDYSRLGWIKVMELLERLIAACA</sequence>
<reference evidence="3" key="1">
    <citation type="journal article" date="2022" name="Arch. Microbiol.">
        <title>Pseudodesulfovibrio sediminis sp. nov., a mesophilic and neutrophilic sulfate-reducing bacterium isolated from sediment of a brackish lake.</title>
        <authorList>
            <person name="Takahashi A."/>
            <person name="Kojima H."/>
            <person name="Watanabe M."/>
            <person name="Fukui M."/>
        </authorList>
    </citation>
    <scope>NUCLEOTIDE SEQUENCE</scope>
    <source>
        <strain evidence="3">SF6</strain>
    </source>
</reference>
<keyword evidence="1" id="KW-0328">Glycosyltransferase</keyword>
<dbReference type="Proteomes" id="UP001053296">
    <property type="component" value="Chromosome"/>
</dbReference>
<dbReference type="Gene3D" id="3.40.50.2000">
    <property type="entry name" value="Glycogen Phosphorylase B"/>
    <property type="match status" value="2"/>
</dbReference>
<evidence type="ECO:0000256" key="2">
    <source>
        <dbReference type="ARBA" id="ARBA00022679"/>
    </source>
</evidence>
<dbReference type="InterPro" id="IPR002201">
    <property type="entry name" value="Glyco_trans_9"/>
</dbReference>
<evidence type="ECO:0000313" key="4">
    <source>
        <dbReference type="Proteomes" id="UP001053296"/>
    </source>
</evidence>
<organism evidence="3 4">
    <name type="scientific">Pseudodesulfovibrio sediminis</name>
    <dbReference type="NCBI Taxonomy" id="2810563"/>
    <lineage>
        <taxon>Bacteria</taxon>
        <taxon>Pseudomonadati</taxon>
        <taxon>Thermodesulfobacteriota</taxon>
        <taxon>Desulfovibrionia</taxon>
        <taxon>Desulfovibrionales</taxon>
        <taxon>Desulfovibrionaceae</taxon>
    </lineage>
</organism>
<dbReference type="CDD" id="cd03789">
    <property type="entry name" value="GT9_LPS_heptosyltransferase"/>
    <property type="match status" value="1"/>
</dbReference>
<protein>
    <submittedName>
        <fullName evidence="3">Heptosyltransferase</fullName>
    </submittedName>
</protein>
<dbReference type="PANTHER" id="PTHR30160">
    <property type="entry name" value="TETRAACYLDISACCHARIDE 4'-KINASE-RELATED"/>
    <property type="match status" value="1"/>
</dbReference>
<dbReference type="EMBL" id="AP024485">
    <property type="protein sequence ID" value="BCS89395.1"/>
    <property type="molecule type" value="Genomic_DNA"/>
</dbReference>
<dbReference type="SUPFAM" id="SSF53756">
    <property type="entry name" value="UDP-Glycosyltransferase/glycogen phosphorylase"/>
    <property type="match status" value="1"/>
</dbReference>